<dbReference type="PANTHER" id="PTHR11616:SF111">
    <property type="entry name" value="SODIUM- AND CHLORIDE-DEPENDENT GABA TRANSPORTER 2"/>
    <property type="match status" value="1"/>
</dbReference>
<keyword evidence="2 8" id="KW-0813">Transport</keyword>
<dbReference type="AlphaFoldDB" id="A0AAD8FPY3"/>
<feature type="binding site" evidence="6">
    <location>
        <position position="164"/>
    </location>
    <ligand>
        <name>Na(+)</name>
        <dbReference type="ChEBI" id="CHEBI:29101"/>
        <label>1</label>
    </ligand>
</feature>
<keyword evidence="5 9" id="KW-0472">Membrane</keyword>
<keyword evidence="6" id="KW-0915">Sodium</keyword>
<feature type="transmembrane region" description="Helical" evidence="9">
    <location>
        <begin position="395"/>
        <end position="416"/>
    </location>
</feature>
<dbReference type="Pfam" id="PF00209">
    <property type="entry name" value="SNF"/>
    <property type="match status" value="2"/>
</dbReference>
<dbReference type="InterPro" id="IPR000175">
    <property type="entry name" value="Na/ntran_symport"/>
</dbReference>
<reference evidence="10" key="1">
    <citation type="submission" date="2022-02" db="EMBL/GenBank/DDBJ databases">
        <title>Atlantic sturgeon de novo genome assembly.</title>
        <authorList>
            <person name="Stock M."/>
            <person name="Klopp C."/>
            <person name="Guiguen Y."/>
            <person name="Cabau C."/>
            <person name="Parinello H."/>
            <person name="Santidrian Yebra-Pimentel E."/>
            <person name="Kuhl H."/>
            <person name="Dirks R.P."/>
            <person name="Guessner J."/>
            <person name="Wuertz S."/>
            <person name="Du K."/>
            <person name="Schartl M."/>
        </authorList>
    </citation>
    <scope>NUCLEOTIDE SEQUENCE</scope>
    <source>
        <strain evidence="10">STURGEONOMICS-FGT-2020</strain>
        <tissue evidence="10">Whole blood</tissue>
    </source>
</reference>
<evidence type="ECO:0000313" key="11">
    <source>
        <dbReference type="Proteomes" id="UP001230051"/>
    </source>
</evidence>
<feature type="binding site" evidence="6">
    <location>
        <position position="160"/>
    </location>
    <ligand>
        <name>Na(+)</name>
        <dbReference type="ChEBI" id="CHEBI:29101"/>
        <label>1</label>
    </ligand>
</feature>
<feature type="transmembrane region" description="Helical" evidence="9">
    <location>
        <begin position="605"/>
        <end position="627"/>
    </location>
</feature>
<evidence type="ECO:0000313" key="10">
    <source>
        <dbReference type="EMBL" id="KAK1152820.1"/>
    </source>
</evidence>
<evidence type="ECO:0000256" key="3">
    <source>
        <dbReference type="ARBA" id="ARBA00022692"/>
    </source>
</evidence>
<evidence type="ECO:0000256" key="1">
    <source>
        <dbReference type="ARBA" id="ARBA00004141"/>
    </source>
</evidence>
<evidence type="ECO:0000256" key="5">
    <source>
        <dbReference type="ARBA" id="ARBA00023136"/>
    </source>
</evidence>
<dbReference type="CDD" id="cd11496">
    <property type="entry name" value="SLC6sbd-TauT-like"/>
    <property type="match status" value="1"/>
</dbReference>
<feature type="transmembrane region" description="Helical" evidence="9">
    <location>
        <begin position="317"/>
        <end position="336"/>
    </location>
</feature>
<sequence>MESELQEEVNYGLTDQLRSPVKKRVKIQTRGQWASKTEFILAAAGQIVGLGNVWRFPYLCYKNGGGVFLIPYLLFLVFCGIPLFLLETALGQYTSQGSITAWRRICPLFEGEMESELQEEVNYGLTDQLRSPVKKRVKIQTRGQWASKTEFILAAAGQIVGLGNVWRFPYLCYKNGGGVFLIPYLLFLVFCGIPLFLLETALGQYTSQGSITAWRRICPLFEGECIGYASQVINGYIVVSYIIIQAWALFYLFHAFSWELPWASCRNTWNTGTCVEFDKHNVTSNGMILENATSPATEFWDRRVLSISGGIEELGSLHWELMMCLLLAWIICYFCVWKGVKSTGKVVYFTATFPYLMLAVLLIRGLTLPGAVDGIIFYLYPDPARLADPQVWMDAGIQIFFSYSICVGNLITLGSYNTYNNNCYKDCVYLCLLNSGTSFVAGFAIFSVLGFMAYEQGVPISEVAESGPGLVFIAYPHAMAMMPLPQLWAFCFFLMVFLLGVDTDFVALENLTTSISDMYPSFFRQGSCRKLLLLFICVVSFLIGLLIVTDGGMYVFQLIDYYACNGTCLMFLAIFETICIGWVFGEWQPFYDCIEDMIGYRPWPLIKYCWLFFTPAICIGTFIFSLVKYTPLKYNRSYKYPAWAYTLGWFLALSSIVLVPLWSVFKLTRTKGSMPERLRLLCLPATDLPLGKKQKASRCPFNSEPSQQCGETETACKKEYETEDAPV</sequence>
<feature type="transmembrane region" description="Helical" evidence="9">
    <location>
        <begin position="531"/>
        <end position="556"/>
    </location>
</feature>
<feature type="binding site" evidence="6">
    <location>
        <position position="157"/>
    </location>
    <ligand>
        <name>Na(+)</name>
        <dbReference type="ChEBI" id="CHEBI:29101"/>
        <label>1</label>
    </ligand>
</feature>
<feature type="transmembrane region" description="Helical" evidence="9">
    <location>
        <begin position="178"/>
        <end position="198"/>
    </location>
</feature>
<comment type="caution">
    <text evidence="10">The sequence shown here is derived from an EMBL/GenBank/DDBJ whole genome shotgun (WGS) entry which is preliminary data.</text>
</comment>
<evidence type="ECO:0000256" key="4">
    <source>
        <dbReference type="ARBA" id="ARBA00022989"/>
    </source>
</evidence>
<keyword evidence="7" id="KW-1015">Disulfide bond</keyword>
<dbReference type="GO" id="GO:0005332">
    <property type="term" value="F:gamma-aminobutyric acid:sodium:chloride symporter activity"/>
    <property type="evidence" value="ECO:0007669"/>
    <property type="project" value="TreeGrafter"/>
</dbReference>
<organism evidence="10 11">
    <name type="scientific">Acipenser oxyrinchus oxyrinchus</name>
    <dbReference type="NCBI Taxonomy" id="40147"/>
    <lineage>
        <taxon>Eukaryota</taxon>
        <taxon>Metazoa</taxon>
        <taxon>Chordata</taxon>
        <taxon>Craniata</taxon>
        <taxon>Vertebrata</taxon>
        <taxon>Euteleostomi</taxon>
        <taxon>Actinopterygii</taxon>
        <taxon>Chondrostei</taxon>
        <taxon>Acipenseriformes</taxon>
        <taxon>Acipenseridae</taxon>
        <taxon>Acipenser</taxon>
    </lineage>
</organism>
<accession>A0AAD8FPY3</accession>
<dbReference type="GO" id="GO:0042995">
    <property type="term" value="C:cell projection"/>
    <property type="evidence" value="ECO:0007669"/>
    <property type="project" value="TreeGrafter"/>
</dbReference>
<feature type="transmembrane region" description="Helical" evidence="9">
    <location>
        <begin position="356"/>
        <end position="380"/>
    </location>
</feature>
<keyword evidence="6" id="KW-0479">Metal-binding</keyword>
<dbReference type="PROSITE" id="PS50267">
    <property type="entry name" value="NA_NEUROTRAN_SYMP_3"/>
    <property type="match status" value="2"/>
</dbReference>
<evidence type="ECO:0000256" key="7">
    <source>
        <dbReference type="PIRSR" id="PIRSR600175-2"/>
    </source>
</evidence>
<keyword evidence="11" id="KW-1185">Reference proteome</keyword>
<keyword evidence="8" id="KW-0769">Symport</keyword>
<evidence type="ECO:0000256" key="8">
    <source>
        <dbReference type="RuleBase" id="RU003732"/>
    </source>
</evidence>
<gene>
    <name evidence="10" type="primary">Slc6a13</name>
    <name evidence="10" type="ORF">AOXY_G30937</name>
</gene>
<dbReference type="PRINTS" id="PR00176">
    <property type="entry name" value="NANEUSMPORT"/>
</dbReference>
<dbReference type="GO" id="GO:0046872">
    <property type="term" value="F:metal ion binding"/>
    <property type="evidence" value="ECO:0007669"/>
    <property type="project" value="UniProtKB-KW"/>
</dbReference>
<feature type="transmembrane region" description="Helical" evidence="9">
    <location>
        <begin position="233"/>
        <end position="253"/>
    </location>
</feature>
<evidence type="ECO:0000256" key="9">
    <source>
        <dbReference type="SAM" id="Phobius"/>
    </source>
</evidence>
<feature type="binding site" evidence="6">
    <location>
        <position position="502"/>
    </location>
    <ligand>
        <name>Na(+)</name>
        <dbReference type="ChEBI" id="CHEBI:29101"/>
        <label>1</label>
    </ligand>
</feature>
<feature type="transmembrane region" description="Helical" evidence="9">
    <location>
        <begin position="66"/>
        <end position="86"/>
    </location>
</feature>
<feature type="binding site" evidence="6">
    <location>
        <position position="402"/>
    </location>
    <ligand>
        <name>Na(+)</name>
        <dbReference type="ChEBI" id="CHEBI:29101"/>
        <label>1</label>
    </ligand>
</feature>
<proteinExistence type="inferred from homology"/>
<dbReference type="Proteomes" id="UP001230051">
    <property type="component" value="Unassembled WGS sequence"/>
</dbReference>
<dbReference type="InterPro" id="IPR037272">
    <property type="entry name" value="SNS_sf"/>
</dbReference>
<feature type="transmembrane region" description="Helical" evidence="9">
    <location>
        <begin position="428"/>
        <end position="454"/>
    </location>
</feature>
<comment type="similarity">
    <text evidence="8">Belongs to the sodium:neurotransmitter symporter (SNF) (TC 2.A.22) family.</text>
</comment>
<protein>
    <recommendedName>
        <fullName evidence="8">Transporter</fullName>
    </recommendedName>
</protein>
<keyword evidence="4 9" id="KW-1133">Transmembrane helix</keyword>
<dbReference type="SUPFAM" id="SSF161070">
    <property type="entry name" value="SNF-like"/>
    <property type="match status" value="2"/>
</dbReference>
<feature type="binding site" evidence="6">
    <location>
        <position position="499"/>
    </location>
    <ligand>
        <name>Na(+)</name>
        <dbReference type="ChEBI" id="CHEBI:29101"/>
        <label>1</label>
    </ligand>
</feature>
<feature type="binding site" evidence="6">
    <location>
        <position position="434"/>
    </location>
    <ligand>
        <name>Na(+)</name>
        <dbReference type="ChEBI" id="CHEBI:29101"/>
        <label>1</label>
    </ligand>
</feature>
<dbReference type="GO" id="GO:0005886">
    <property type="term" value="C:plasma membrane"/>
    <property type="evidence" value="ECO:0007669"/>
    <property type="project" value="TreeGrafter"/>
</dbReference>
<evidence type="ECO:0000256" key="6">
    <source>
        <dbReference type="PIRSR" id="PIRSR600175-1"/>
    </source>
</evidence>
<feature type="transmembrane region" description="Helical" evidence="9">
    <location>
        <begin position="562"/>
        <end position="584"/>
    </location>
</feature>
<feature type="disulfide bond" evidence="7">
    <location>
        <begin position="265"/>
        <end position="274"/>
    </location>
</feature>
<keyword evidence="3 8" id="KW-0812">Transmembrane</keyword>
<dbReference type="PROSITE" id="PS00610">
    <property type="entry name" value="NA_NEUROTRAN_SYMP_1"/>
    <property type="match status" value="2"/>
</dbReference>
<feature type="transmembrane region" description="Helical" evidence="9">
    <location>
        <begin position="647"/>
        <end position="665"/>
    </location>
</feature>
<name>A0AAD8FPY3_ACIOX</name>
<comment type="subcellular location">
    <subcellularLocation>
        <location evidence="1">Membrane</location>
        <topology evidence="1">Multi-pass membrane protein</topology>
    </subcellularLocation>
</comment>
<dbReference type="PANTHER" id="PTHR11616">
    <property type="entry name" value="SODIUM/CHLORIDE DEPENDENT TRANSPORTER"/>
    <property type="match status" value="1"/>
</dbReference>
<dbReference type="EMBL" id="JAGXEW010000045">
    <property type="protein sequence ID" value="KAK1152820.1"/>
    <property type="molecule type" value="Genomic_DNA"/>
</dbReference>
<feature type="transmembrane region" description="Helical" evidence="9">
    <location>
        <begin position="487"/>
        <end position="511"/>
    </location>
</feature>
<evidence type="ECO:0000256" key="2">
    <source>
        <dbReference type="ARBA" id="ARBA00022448"/>
    </source>
</evidence>